<feature type="transmembrane region" description="Helical" evidence="1">
    <location>
        <begin position="111"/>
        <end position="132"/>
    </location>
</feature>
<feature type="transmembrane region" description="Helical" evidence="1">
    <location>
        <begin position="217"/>
        <end position="236"/>
    </location>
</feature>
<reference evidence="2 3" key="1">
    <citation type="submission" date="2020-04" db="EMBL/GenBank/DDBJ databases">
        <title>MicrobeNet Type strains.</title>
        <authorList>
            <person name="Nicholson A.C."/>
        </authorList>
    </citation>
    <scope>NUCLEOTIDE SEQUENCE [LARGE SCALE GENOMIC DNA]</scope>
    <source>
        <strain evidence="2 3">ATCC BAA-789</strain>
    </source>
</reference>
<proteinExistence type="predicted"/>
<keyword evidence="1" id="KW-0472">Membrane</keyword>
<gene>
    <name evidence="2" type="ORF">HF995_12165</name>
</gene>
<dbReference type="Proteomes" id="UP000774283">
    <property type="component" value="Unassembled WGS sequence"/>
</dbReference>
<evidence type="ECO:0000313" key="2">
    <source>
        <dbReference type="EMBL" id="NKX94014.1"/>
    </source>
</evidence>
<dbReference type="AlphaFoldDB" id="A0A9X5FDB1"/>
<comment type="caution">
    <text evidence="2">The sequence shown here is derived from an EMBL/GenBank/DDBJ whole genome shotgun (WGS) entry which is preliminary data.</text>
</comment>
<evidence type="ECO:0000256" key="1">
    <source>
        <dbReference type="SAM" id="Phobius"/>
    </source>
</evidence>
<evidence type="ECO:0000313" key="3">
    <source>
        <dbReference type="Proteomes" id="UP000774283"/>
    </source>
</evidence>
<organism evidence="2 3">
    <name type="scientific">Sanguibacter hominis ATCC BAA-789</name>
    <dbReference type="NCBI Taxonomy" id="1312740"/>
    <lineage>
        <taxon>Bacteria</taxon>
        <taxon>Bacillati</taxon>
        <taxon>Actinomycetota</taxon>
        <taxon>Actinomycetes</taxon>
        <taxon>Micrococcales</taxon>
        <taxon>Sanguibacteraceae</taxon>
        <taxon>Sanguibacter</taxon>
    </lineage>
</organism>
<keyword evidence="1" id="KW-0812">Transmembrane</keyword>
<protein>
    <submittedName>
        <fullName evidence="2">Uncharacterized protein</fullName>
    </submittedName>
</protein>
<keyword evidence="3" id="KW-1185">Reference proteome</keyword>
<accession>A0A9X5FDB1</accession>
<dbReference type="Pfam" id="PF22564">
    <property type="entry name" value="HAAS"/>
    <property type="match status" value="1"/>
</dbReference>
<feature type="transmembrane region" description="Helical" evidence="1">
    <location>
        <begin position="175"/>
        <end position="196"/>
    </location>
</feature>
<keyword evidence="1" id="KW-1133">Transmembrane helix</keyword>
<dbReference type="EMBL" id="JAAXOW010000004">
    <property type="protein sequence ID" value="NKX94014.1"/>
    <property type="molecule type" value="Genomic_DNA"/>
</dbReference>
<sequence length="237" mass="24554">MAHAPDLASLAPHVDDAWTDEFVVRLRLRDVPGDRIGDALAEVDAHCADSGEGALEAFGDPVEYADSLDLPSEPDEPGVRRTLAGSGLQIIGLLLAPQAVGALATGEGLPVSAGGVTTLGIMVAVLAAFAVRHDAVLRSMIARPWPWCVGIGLLATACLLPMLLWQTQVADVEPWAGLALAVVLLAVGGVVQARALGAGDPVLLPGDERPASRVEPVVWMMPAAAVVLSAFAWFVAR</sequence>
<name>A0A9X5FDB1_9MICO</name>
<dbReference type="RefSeq" id="WP_168448074.1">
    <property type="nucleotide sequence ID" value="NZ_JAAXOW010000004.1"/>
</dbReference>
<feature type="transmembrane region" description="Helical" evidence="1">
    <location>
        <begin position="144"/>
        <end position="163"/>
    </location>
</feature>